<evidence type="ECO:0000256" key="2">
    <source>
        <dbReference type="ARBA" id="ARBA00004496"/>
    </source>
</evidence>
<dbReference type="InterPro" id="IPR016066">
    <property type="entry name" value="A-D-PHexomutase_CS"/>
</dbReference>
<dbReference type="InterPro" id="IPR005846">
    <property type="entry name" value="A-D-PHexomutase_a/b/a-III"/>
</dbReference>
<accession>A0A8H7CID4</accession>
<dbReference type="GO" id="GO:0006006">
    <property type="term" value="P:glucose metabolic process"/>
    <property type="evidence" value="ECO:0007669"/>
    <property type="project" value="UniProtKB-KW"/>
</dbReference>
<comment type="subcellular location">
    <subcellularLocation>
        <location evidence="2">Cytoplasm</location>
    </subcellularLocation>
</comment>
<keyword evidence="9" id="KW-0413">Isomerase</keyword>
<feature type="domain" description="Alpha-D-phosphohexomutase alpha/beta/alpha" evidence="14">
    <location>
        <begin position="323"/>
        <end position="449"/>
    </location>
</feature>
<evidence type="ECO:0000256" key="11">
    <source>
        <dbReference type="RuleBase" id="RU004326"/>
    </source>
</evidence>
<reference evidence="15" key="1">
    <citation type="submission" date="2020-05" db="EMBL/GenBank/DDBJ databases">
        <title>Mycena genomes resolve the evolution of fungal bioluminescence.</title>
        <authorList>
            <person name="Tsai I.J."/>
        </authorList>
    </citation>
    <scope>NUCLEOTIDE SEQUENCE</scope>
    <source>
        <strain evidence="15">CCC161011</strain>
    </source>
</reference>
<comment type="cofactor">
    <cofactor evidence="1">
        <name>Mg(2+)</name>
        <dbReference type="ChEBI" id="CHEBI:18420"/>
    </cofactor>
</comment>
<evidence type="ECO:0000256" key="7">
    <source>
        <dbReference type="ARBA" id="ARBA00022723"/>
    </source>
</evidence>
<dbReference type="PANTHER" id="PTHR45745">
    <property type="entry name" value="PHOSPHOMANNOMUTASE 45A"/>
    <property type="match status" value="1"/>
</dbReference>
<dbReference type="Pfam" id="PF02880">
    <property type="entry name" value="PGM_PMM_III"/>
    <property type="match status" value="1"/>
</dbReference>
<gene>
    <name evidence="15" type="ORF">MVEN_02083800</name>
</gene>
<dbReference type="SUPFAM" id="SSF53738">
    <property type="entry name" value="Phosphoglucomutase, first 3 domains"/>
    <property type="match status" value="3"/>
</dbReference>
<evidence type="ECO:0000256" key="1">
    <source>
        <dbReference type="ARBA" id="ARBA00001946"/>
    </source>
</evidence>
<dbReference type="PROSITE" id="PS00710">
    <property type="entry name" value="PGM_PMM"/>
    <property type="match status" value="1"/>
</dbReference>
<dbReference type="InterPro" id="IPR036900">
    <property type="entry name" value="A-D-PHexomutase_C_sf"/>
</dbReference>
<keyword evidence="8 11" id="KW-0460">Magnesium</keyword>
<evidence type="ECO:0000313" key="15">
    <source>
        <dbReference type="EMBL" id="KAF7338575.1"/>
    </source>
</evidence>
<evidence type="ECO:0000256" key="5">
    <source>
        <dbReference type="ARBA" id="ARBA00022526"/>
    </source>
</evidence>
<dbReference type="SUPFAM" id="SSF55957">
    <property type="entry name" value="Phosphoglucomutase, C-terminal domain"/>
    <property type="match status" value="1"/>
</dbReference>
<dbReference type="InterPro" id="IPR016055">
    <property type="entry name" value="A-D-PHexomutase_a/b/a-I/II/III"/>
</dbReference>
<keyword evidence="4" id="KW-0963">Cytoplasm</keyword>
<dbReference type="GO" id="GO:0005737">
    <property type="term" value="C:cytoplasm"/>
    <property type="evidence" value="ECO:0007669"/>
    <property type="project" value="UniProtKB-SubCell"/>
</dbReference>
<dbReference type="PANTHER" id="PTHR45745:SF1">
    <property type="entry name" value="PHOSPHOGLUCOMUTASE 2B-RELATED"/>
    <property type="match status" value="1"/>
</dbReference>
<keyword evidence="10" id="KW-0119">Carbohydrate metabolism</keyword>
<evidence type="ECO:0000256" key="8">
    <source>
        <dbReference type="ARBA" id="ARBA00022842"/>
    </source>
</evidence>
<feature type="domain" description="Alpha-D-phosphohexomutase alpha/beta/alpha" evidence="13">
    <location>
        <begin position="209"/>
        <end position="312"/>
    </location>
</feature>
<dbReference type="GO" id="GO:0006166">
    <property type="term" value="P:purine ribonucleoside salvage"/>
    <property type="evidence" value="ECO:0007669"/>
    <property type="project" value="TreeGrafter"/>
</dbReference>
<dbReference type="Pfam" id="PF02878">
    <property type="entry name" value="PGM_PMM_I"/>
    <property type="match status" value="1"/>
</dbReference>
<feature type="domain" description="Alpha-D-phosphohexomutase alpha/beta/alpha" evidence="12">
    <location>
        <begin position="44"/>
        <end position="183"/>
    </location>
</feature>
<evidence type="ECO:0000256" key="9">
    <source>
        <dbReference type="ARBA" id="ARBA00023235"/>
    </source>
</evidence>
<keyword evidence="7 11" id="KW-0479">Metal-binding</keyword>
<dbReference type="GO" id="GO:0008973">
    <property type="term" value="F:phosphopentomutase activity"/>
    <property type="evidence" value="ECO:0007669"/>
    <property type="project" value="TreeGrafter"/>
</dbReference>
<name>A0A8H7CID4_9AGAR</name>
<evidence type="ECO:0000259" key="12">
    <source>
        <dbReference type="Pfam" id="PF02878"/>
    </source>
</evidence>
<evidence type="ECO:0000256" key="10">
    <source>
        <dbReference type="ARBA" id="ARBA00023277"/>
    </source>
</evidence>
<dbReference type="InterPro" id="IPR005841">
    <property type="entry name" value="Alpha-D-phosphohexomutase_SF"/>
</dbReference>
<protein>
    <recommendedName>
        <fullName evidence="17">Phosphoglucomutase 1</fullName>
    </recommendedName>
</protein>
<keyword evidence="6" id="KW-0597">Phosphoprotein</keyword>
<sequence length="591" mass="65934">MASLESLVSEWMRLDQNEVTKLEIQRLSDDGNTAELEQRMRTRIEFGTAGLRGRMAAGWSCMNDLIVIQASQGLCQYVMKNVENAVSRGVVIGHDHRHNSERWAELTAAVFVNSGFKTYLHRGLVHTPMVPFSVQALQASCGIMITASHNPKDDNGYKVYWENAVQIIGPHDKGISASIKANLEPKTWTTEQLHSSELCLDRTQEMKDAYFSNLSSLNRSRSLNRQIEVKFVNTSMHGVSDPFVSRAFESFGFPPYVPVTEQQHPDPDFPTVAFPNPEEKGALDLALRTADAHNAIYVLAQDPDSDRFCAAEKGSSGQWIVFTGDQLGTLFAAQVLEQYRASGKPIEKLAMVASTVSSKMIEAMAEKEGFKFVECLTGFKFIGNTALQLVVQGYEVPFGYEEAIGYMFGSRIRDKDGVAATVSFAELVTSLSNHGKTVHSYLEELYRRYGYFQTNNSYFICKDPLIIDKIFQRLRNYHSDTKPAYPQEIAGMAITSVVDLTTGYDSTNPPTYKPSLPLSSGHMIQFRAKKEDGTKMVLTTRTSGTEPKIKYYIEASGKDKAGVQDILVEVVEEQGATWMEAEKHHLGRPKA</sequence>
<dbReference type="FunFam" id="3.40.120.10:FF:000035">
    <property type="entry name" value="Pgm3p"/>
    <property type="match status" value="1"/>
</dbReference>
<dbReference type="Proteomes" id="UP000620124">
    <property type="component" value="Unassembled WGS sequence"/>
</dbReference>
<evidence type="ECO:0008006" key="17">
    <source>
        <dbReference type="Google" id="ProtNLM"/>
    </source>
</evidence>
<proteinExistence type="inferred from homology"/>
<organism evidence="15 16">
    <name type="scientific">Mycena venus</name>
    <dbReference type="NCBI Taxonomy" id="2733690"/>
    <lineage>
        <taxon>Eukaryota</taxon>
        <taxon>Fungi</taxon>
        <taxon>Dikarya</taxon>
        <taxon>Basidiomycota</taxon>
        <taxon>Agaricomycotina</taxon>
        <taxon>Agaricomycetes</taxon>
        <taxon>Agaricomycetidae</taxon>
        <taxon>Agaricales</taxon>
        <taxon>Marasmiineae</taxon>
        <taxon>Mycenaceae</taxon>
        <taxon>Mycena</taxon>
    </lineage>
</organism>
<evidence type="ECO:0000256" key="3">
    <source>
        <dbReference type="ARBA" id="ARBA00010231"/>
    </source>
</evidence>
<evidence type="ECO:0000256" key="6">
    <source>
        <dbReference type="ARBA" id="ARBA00022553"/>
    </source>
</evidence>
<keyword evidence="5" id="KW-0313">Glucose metabolism</keyword>
<evidence type="ECO:0000259" key="13">
    <source>
        <dbReference type="Pfam" id="PF02879"/>
    </source>
</evidence>
<comment type="caution">
    <text evidence="15">The sequence shown here is derived from an EMBL/GenBank/DDBJ whole genome shotgun (WGS) entry which is preliminary data.</text>
</comment>
<evidence type="ECO:0000259" key="14">
    <source>
        <dbReference type="Pfam" id="PF02880"/>
    </source>
</evidence>
<dbReference type="GO" id="GO:0005634">
    <property type="term" value="C:nucleus"/>
    <property type="evidence" value="ECO:0007669"/>
    <property type="project" value="TreeGrafter"/>
</dbReference>
<comment type="similarity">
    <text evidence="3 11">Belongs to the phosphohexose mutase family.</text>
</comment>
<dbReference type="GO" id="GO:0000287">
    <property type="term" value="F:magnesium ion binding"/>
    <property type="evidence" value="ECO:0007669"/>
    <property type="project" value="InterPro"/>
</dbReference>
<dbReference type="Pfam" id="PF02879">
    <property type="entry name" value="PGM_PMM_II"/>
    <property type="match status" value="1"/>
</dbReference>
<dbReference type="OrthoDB" id="8300170at2759"/>
<dbReference type="InterPro" id="IPR005845">
    <property type="entry name" value="A-D-PHexomutase_a/b/a-II"/>
</dbReference>
<dbReference type="EMBL" id="JACAZI010000021">
    <property type="protein sequence ID" value="KAF7338575.1"/>
    <property type="molecule type" value="Genomic_DNA"/>
</dbReference>
<keyword evidence="16" id="KW-1185">Reference proteome</keyword>
<dbReference type="Gene3D" id="3.40.120.10">
    <property type="entry name" value="Alpha-D-Glucose-1,6-Bisphosphate, subunit A, domain 3"/>
    <property type="match status" value="3"/>
</dbReference>
<dbReference type="InterPro" id="IPR005844">
    <property type="entry name" value="A-D-PHexomutase_a/b/a-I"/>
</dbReference>
<evidence type="ECO:0000313" key="16">
    <source>
        <dbReference type="Proteomes" id="UP000620124"/>
    </source>
</evidence>
<evidence type="ECO:0000256" key="4">
    <source>
        <dbReference type="ARBA" id="ARBA00022490"/>
    </source>
</evidence>
<dbReference type="CDD" id="cd05799">
    <property type="entry name" value="PGM2"/>
    <property type="match status" value="1"/>
</dbReference>
<dbReference type="PRINTS" id="PR00509">
    <property type="entry name" value="PGMPMM"/>
</dbReference>
<dbReference type="AlphaFoldDB" id="A0A8H7CID4"/>